<reference evidence="13 14" key="1">
    <citation type="journal article" date="2011" name="Stand. Genomic Sci.">
        <title>Complete genome sequence of the thermophilic sulfur-reducer Hippea maritima type strain (MH(2)).</title>
        <authorList>
            <person name="Huntemann M."/>
            <person name="Lu M."/>
            <person name="Nolan M."/>
            <person name="Lapidus A."/>
            <person name="Lucas S."/>
            <person name="Hammon N."/>
            <person name="Deshpande S."/>
            <person name="Cheng J.F."/>
            <person name="Tapia R."/>
            <person name="Han C."/>
            <person name="Goodwin L."/>
            <person name="Pitluck S."/>
            <person name="Liolios K."/>
            <person name="Pagani I."/>
            <person name="Ivanova N."/>
            <person name="Ovchinikova G."/>
            <person name="Pati A."/>
            <person name="Chen A."/>
            <person name="Palaniappan K."/>
            <person name="Land M."/>
            <person name="Hauser L."/>
            <person name="Jeffries C.D."/>
            <person name="Detter J.C."/>
            <person name="Brambilla E.M."/>
            <person name="Rohde M."/>
            <person name="Spring S."/>
            <person name="Goker M."/>
            <person name="Woyke T."/>
            <person name="Bristow J."/>
            <person name="Eisen J.A."/>
            <person name="Markowitz V."/>
            <person name="Hugenholtz P."/>
            <person name="Kyrpides N.C."/>
            <person name="Klenk H.P."/>
            <person name="Mavromatis K."/>
        </authorList>
    </citation>
    <scope>NUCLEOTIDE SEQUENCE [LARGE SCALE GENOMIC DNA]</scope>
    <source>
        <strain evidence="14">ATCC 700847 / DSM 10411 / MH2</strain>
    </source>
</reference>
<keyword evidence="5 12" id="KW-0662">Pyridine nucleotide biosynthesis</keyword>
<evidence type="ECO:0000256" key="8">
    <source>
        <dbReference type="ARBA" id="ARBA00023004"/>
    </source>
</evidence>
<name>F2LU47_HIPMA</name>
<dbReference type="Gene3D" id="3.40.50.10800">
    <property type="entry name" value="NadA-like"/>
    <property type="match status" value="3"/>
</dbReference>
<dbReference type="GO" id="GO:0005829">
    <property type="term" value="C:cytosol"/>
    <property type="evidence" value="ECO:0007669"/>
    <property type="project" value="TreeGrafter"/>
</dbReference>
<dbReference type="GO" id="GO:0034628">
    <property type="term" value="P:'de novo' NAD+ biosynthetic process from L-aspartate"/>
    <property type="evidence" value="ECO:0007669"/>
    <property type="project" value="TreeGrafter"/>
</dbReference>
<sequence length="305" mass="34282">MDKSELKKEILKLKKEKNATIVAHYYQNDEIQEIADIRGDSLALAIEASKLDSDIIVFCGVKFMAETAKVISPKKKVLLPVLSAGCPLADTAKKEAVLKRKKELNNPAIVSYVNTNVDVKTISDICCTSANAVNVVKSIKEKRILFVPDKNLGEYVKEQLKDKEIFLWDGACPTHDEFKVDDLKKLKKEHPQAKIAVHPESSKALRDAADFVGSTSGIINYATRTDADEFIIGTEEGILYELKLRNPSKKFYIIGGKAICYNMKKITLKELYEALKEEKHEILLDDETIELAKKPIEKMIAIKRN</sequence>
<dbReference type="RefSeq" id="WP_013682539.1">
    <property type="nucleotide sequence ID" value="NC_015318.1"/>
</dbReference>
<dbReference type="GO" id="GO:0051539">
    <property type="term" value="F:4 iron, 4 sulfur cluster binding"/>
    <property type="evidence" value="ECO:0007669"/>
    <property type="project" value="UniProtKB-KW"/>
</dbReference>
<comment type="function">
    <text evidence="1 12">Catalyzes the condensation of iminoaspartate with dihydroxyacetone phosphate to form quinolinate.</text>
</comment>
<keyword evidence="12" id="KW-0963">Cytoplasm</keyword>
<reference evidence="14" key="2">
    <citation type="submission" date="2011-03" db="EMBL/GenBank/DDBJ databases">
        <title>The complete genome of Hippea maritima DSM 10411.</title>
        <authorList>
            <consortium name="US DOE Joint Genome Institute (JGI-PGF)"/>
            <person name="Lucas S."/>
            <person name="Copeland A."/>
            <person name="Lapidus A."/>
            <person name="Bruce D."/>
            <person name="Goodwin L."/>
            <person name="Pitluck S."/>
            <person name="Peters L."/>
            <person name="Kyrpides N."/>
            <person name="Mavromatis K."/>
            <person name="Pagani I."/>
            <person name="Ivanova N."/>
            <person name="Mikhailova N."/>
            <person name="Lu M."/>
            <person name="Detter J.C."/>
            <person name="Tapia R."/>
            <person name="Han C."/>
            <person name="Land M."/>
            <person name="Hauser L."/>
            <person name="Markowitz V."/>
            <person name="Cheng J.-F."/>
            <person name="Hugenholtz P."/>
            <person name="Woyke T."/>
            <person name="Wu D."/>
            <person name="Spring S."/>
            <person name="Schroeder M."/>
            <person name="Brambilla E."/>
            <person name="Klenk H.-P."/>
            <person name="Eisen J.A."/>
        </authorList>
    </citation>
    <scope>NUCLEOTIDE SEQUENCE [LARGE SCALE GENOMIC DNA]</scope>
    <source>
        <strain evidence="14">ATCC 700847 / DSM 10411 / MH2</strain>
    </source>
</reference>
<evidence type="ECO:0000256" key="5">
    <source>
        <dbReference type="ARBA" id="ARBA00022642"/>
    </source>
</evidence>
<keyword evidence="14" id="KW-1185">Reference proteome</keyword>
<dbReference type="FunFam" id="3.40.50.10800:FF:000001">
    <property type="entry name" value="Quinolinate synthase A"/>
    <property type="match status" value="1"/>
</dbReference>
<feature type="binding site" evidence="12">
    <location>
        <position position="260"/>
    </location>
    <ligand>
        <name>[4Fe-4S] cluster</name>
        <dbReference type="ChEBI" id="CHEBI:49883"/>
    </ligand>
</feature>
<dbReference type="AlphaFoldDB" id="F2LU47"/>
<evidence type="ECO:0000313" key="14">
    <source>
        <dbReference type="Proteomes" id="UP000008139"/>
    </source>
</evidence>
<comment type="cofactor">
    <cofactor evidence="12">
        <name>[4Fe-4S] cluster</name>
        <dbReference type="ChEBI" id="CHEBI:49883"/>
    </cofactor>
    <text evidence="12">Binds 1 [4Fe-4S] cluster per subunit.</text>
</comment>
<keyword evidence="7 12" id="KW-0479">Metal-binding</keyword>
<evidence type="ECO:0000256" key="11">
    <source>
        <dbReference type="ARBA" id="ARBA00073059"/>
    </source>
</evidence>
<feature type="binding site" evidence="12">
    <location>
        <position position="129"/>
    </location>
    <ligand>
        <name>iminosuccinate</name>
        <dbReference type="ChEBI" id="CHEBI:77875"/>
    </ligand>
</feature>
<dbReference type="Proteomes" id="UP000008139">
    <property type="component" value="Chromosome"/>
</dbReference>
<feature type="binding site" evidence="12">
    <location>
        <position position="172"/>
    </location>
    <ligand>
        <name>[4Fe-4S] cluster</name>
        <dbReference type="ChEBI" id="CHEBI:49883"/>
    </ligand>
</feature>
<dbReference type="PANTHER" id="PTHR30573">
    <property type="entry name" value="QUINOLINATE SYNTHETASE A"/>
    <property type="match status" value="1"/>
</dbReference>
<accession>F2LU47</accession>
<evidence type="ECO:0000256" key="6">
    <source>
        <dbReference type="ARBA" id="ARBA00022679"/>
    </source>
</evidence>
<dbReference type="KEGG" id="hmr:Hipma_1554"/>
<dbReference type="InterPro" id="IPR023066">
    <property type="entry name" value="Quinolinate_synth_type2"/>
</dbReference>
<dbReference type="Pfam" id="PF02445">
    <property type="entry name" value="NadA"/>
    <property type="match status" value="1"/>
</dbReference>
<dbReference type="EMBL" id="CP002606">
    <property type="protein sequence ID" value="AEA34510.1"/>
    <property type="molecule type" value="Genomic_DNA"/>
</dbReference>
<evidence type="ECO:0000313" key="13">
    <source>
        <dbReference type="EMBL" id="AEA34510.1"/>
    </source>
</evidence>
<dbReference type="STRING" id="760142.Hipma_1554"/>
<feature type="binding site" evidence="12">
    <location>
        <position position="86"/>
    </location>
    <ligand>
        <name>[4Fe-4S] cluster</name>
        <dbReference type="ChEBI" id="CHEBI:49883"/>
    </ligand>
</feature>
<dbReference type="SUPFAM" id="SSF142754">
    <property type="entry name" value="NadA-like"/>
    <property type="match status" value="1"/>
</dbReference>
<protein>
    <recommendedName>
        <fullName evidence="11 12">Quinolinate synthase</fullName>
        <ecNumber evidence="3 12">2.5.1.72</ecNumber>
    </recommendedName>
</protein>
<keyword evidence="4 12" id="KW-0004">4Fe-4S</keyword>
<dbReference type="EC" id="2.5.1.72" evidence="3 12"/>
<dbReference type="HAMAP" id="MF_00568">
    <property type="entry name" value="NadA_type2"/>
    <property type="match status" value="1"/>
</dbReference>
<feature type="binding site" evidence="12">
    <location>
        <position position="24"/>
    </location>
    <ligand>
        <name>iminosuccinate</name>
        <dbReference type="ChEBI" id="CHEBI:77875"/>
    </ligand>
</feature>
<evidence type="ECO:0000256" key="4">
    <source>
        <dbReference type="ARBA" id="ARBA00022485"/>
    </source>
</evidence>
<feature type="binding site" evidence="12">
    <location>
        <position position="41"/>
    </location>
    <ligand>
        <name>iminosuccinate</name>
        <dbReference type="ChEBI" id="CHEBI:77875"/>
    </ligand>
</feature>
<comment type="similarity">
    <text evidence="12">Belongs to the quinolinate synthase family. Type 2 subfamily.</text>
</comment>
<proteinExistence type="inferred from homology"/>
<evidence type="ECO:0000256" key="7">
    <source>
        <dbReference type="ARBA" id="ARBA00022723"/>
    </source>
</evidence>
<dbReference type="eggNOG" id="COG0379">
    <property type="taxonomic scope" value="Bacteria"/>
</dbReference>
<dbReference type="InterPro" id="IPR036094">
    <property type="entry name" value="NadA_sf"/>
</dbReference>
<dbReference type="InParanoid" id="F2LU47"/>
<keyword evidence="9 12" id="KW-0411">Iron-sulfur</keyword>
<evidence type="ECO:0000256" key="3">
    <source>
        <dbReference type="ARBA" id="ARBA00012669"/>
    </source>
</evidence>
<comment type="subcellular location">
    <subcellularLocation>
        <location evidence="12">Cytoplasm</location>
    </subcellularLocation>
</comment>
<evidence type="ECO:0000256" key="9">
    <source>
        <dbReference type="ARBA" id="ARBA00023014"/>
    </source>
</evidence>
<dbReference type="UniPathway" id="UPA00253">
    <property type="reaction ID" value="UER00327"/>
</dbReference>
<dbReference type="GO" id="GO:0008987">
    <property type="term" value="F:quinolinate synthetase A activity"/>
    <property type="evidence" value="ECO:0007669"/>
    <property type="project" value="UniProtKB-UniRule"/>
</dbReference>
<dbReference type="InterPro" id="IPR003473">
    <property type="entry name" value="NadA"/>
</dbReference>
<dbReference type="OrthoDB" id="9801204at2"/>
<dbReference type="PANTHER" id="PTHR30573:SF0">
    <property type="entry name" value="QUINOLINATE SYNTHASE, CHLOROPLASTIC"/>
    <property type="match status" value="1"/>
</dbReference>
<comment type="catalytic activity">
    <reaction evidence="10">
        <text>iminosuccinate + dihydroxyacetone phosphate = quinolinate + phosphate + 2 H2O + H(+)</text>
        <dbReference type="Rhea" id="RHEA:25888"/>
        <dbReference type="ChEBI" id="CHEBI:15377"/>
        <dbReference type="ChEBI" id="CHEBI:15378"/>
        <dbReference type="ChEBI" id="CHEBI:29959"/>
        <dbReference type="ChEBI" id="CHEBI:43474"/>
        <dbReference type="ChEBI" id="CHEBI:57642"/>
        <dbReference type="ChEBI" id="CHEBI:77875"/>
        <dbReference type="EC" id="2.5.1.72"/>
    </reaction>
    <physiologicalReaction direction="left-to-right" evidence="10">
        <dbReference type="Rhea" id="RHEA:25889"/>
    </physiologicalReaction>
</comment>
<dbReference type="GO" id="GO:0046872">
    <property type="term" value="F:metal ion binding"/>
    <property type="evidence" value="ECO:0007669"/>
    <property type="project" value="UniProtKB-KW"/>
</dbReference>
<dbReference type="NCBIfam" id="NF006878">
    <property type="entry name" value="PRK09375.1-2"/>
    <property type="match status" value="1"/>
</dbReference>
<keyword evidence="8 12" id="KW-0408">Iron</keyword>
<feature type="binding site" evidence="12">
    <location>
        <begin position="198"/>
        <end position="200"/>
    </location>
    <ligand>
        <name>iminosuccinate</name>
        <dbReference type="ChEBI" id="CHEBI:77875"/>
    </ligand>
</feature>
<dbReference type="NCBIfam" id="TIGR00550">
    <property type="entry name" value="nadA"/>
    <property type="match status" value="1"/>
</dbReference>
<evidence type="ECO:0000256" key="2">
    <source>
        <dbReference type="ARBA" id="ARBA00005065"/>
    </source>
</evidence>
<organism evidence="13 14">
    <name type="scientific">Hippea maritima (strain ATCC 700847 / DSM 10411 / MH2)</name>
    <dbReference type="NCBI Taxonomy" id="760142"/>
    <lineage>
        <taxon>Bacteria</taxon>
        <taxon>Pseudomonadati</taxon>
        <taxon>Campylobacterota</taxon>
        <taxon>Desulfurellia</taxon>
        <taxon>Desulfurellales</taxon>
        <taxon>Hippeaceae</taxon>
        <taxon>Hippea</taxon>
    </lineage>
</organism>
<evidence type="ECO:0000256" key="10">
    <source>
        <dbReference type="ARBA" id="ARBA00050125"/>
    </source>
</evidence>
<evidence type="ECO:0000256" key="12">
    <source>
        <dbReference type="HAMAP-Rule" id="MF_00568"/>
    </source>
</evidence>
<dbReference type="FunCoup" id="F2LU47">
    <property type="interactions" value="411"/>
</dbReference>
<gene>
    <name evidence="12" type="primary">nadA</name>
    <name evidence="13" type="ordered locus">Hipma_1554</name>
</gene>
<keyword evidence="6 12" id="KW-0808">Transferase</keyword>
<feature type="binding site" evidence="12">
    <location>
        <position position="215"/>
    </location>
    <ligand>
        <name>iminosuccinate</name>
        <dbReference type="ChEBI" id="CHEBI:77875"/>
    </ligand>
</feature>
<dbReference type="HOGENOM" id="CLU_047382_0_0_7"/>
<evidence type="ECO:0000256" key="1">
    <source>
        <dbReference type="ARBA" id="ARBA00003791"/>
    </source>
</evidence>
<feature type="binding site" evidence="12">
    <location>
        <begin position="112"/>
        <end position="114"/>
    </location>
    <ligand>
        <name>iminosuccinate</name>
        <dbReference type="ChEBI" id="CHEBI:77875"/>
    </ligand>
</feature>
<comment type="pathway">
    <text evidence="2 12">Cofactor biosynthesis; NAD(+) biosynthesis; quinolinate from iminoaspartate: step 1/1.</text>
</comment>